<proteinExistence type="predicted"/>
<accession>A0A143BNJ2</accession>
<dbReference type="EMBL" id="CP011454">
    <property type="protein sequence ID" value="AMW06155.1"/>
    <property type="molecule type" value="Genomic_DNA"/>
</dbReference>
<dbReference type="STRING" id="1379270.GEMMAAP_17920"/>
<dbReference type="Proteomes" id="UP000076404">
    <property type="component" value="Chromosome"/>
</dbReference>
<dbReference type="KEGG" id="gph:GEMMAAP_17920"/>
<protein>
    <submittedName>
        <fullName evidence="1">Uncharacterized protein</fullName>
    </submittedName>
</protein>
<reference evidence="1 2" key="2">
    <citation type="journal article" date="2016" name="Environ. Microbiol. Rep.">
        <title>Metagenomic evidence for the presence of phototrophic Gemmatimonadetes bacteria in diverse environments.</title>
        <authorList>
            <person name="Zeng Y."/>
            <person name="Baumbach J."/>
            <person name="Barbosa E.G."/>
            <person name="Azevedo V."/>
            <person name="Zhang C."/>
            <person name="Koblizek M."/>
        </authorList>
    </citation>
    <scope>NUCLEOTIDE SEQUENCE [LARGE SCALE GENOMIC DNA]</scope>
    <source>
        <strain evidence="1 2">AP64</strain>
    </source>
</reference>
<gene>
    <name evidence="1" type="ORF">GEMMAAP_17920</name>
</gene>
<sequence length="92" mass="9703">MFLLPGFPMPPFGGLVVAALVAASAPDDSESARQAALTRLRAVQVTASTRATVCGDASSGSRTWGTSCASREFNAPPLLEAPTFKWQVEYGW</sequence>
<evidence type="ECO:0000313" key="2">
    <source>
        <dbReference type="Proteomes" id="UP000076404"/>
    </source>
</evidence>
<dbReference type="AlphaFoldDB" id="A0A143BNJ2"/>
<organism evidence="1 2">
    <name type="scientific">Gemmatimonas phototrophica</name>
    <dbReference type="NCBI Taxonomy" id="1379270"/>
    <lineage>
        <taxon>Bacteria</taxon>
        <taxon>Pseudomonadati</taxon>
        <taxon>Gemmatimonadota</taxon>
        <taxon>Gemmatimonadia</taxon>
        <taxon>Gemmatimonadales</taxon>
        <taxon>Gemmatimonadaceae</taxon>
        <taxon>Gemmatimonas</taxon>
    </lineage>
</organism>
<name>A0A143BNJ2_9BACT</name>
<reference evidence="1 2" key="1">
    <citation type="journal article" date="2014" name="Proc. Natl. Acad. Sci. U.S.A.">
        <title>Functional type 2 photosynthetic reaction centers found in the rare bacterial phylum Gemmatimonadetes.</title>
        <authorList>
            <person name="Zeng Y."/>
            <person name="Feng F."/>
            <person name="Medova H."/>
            <person name="Dean J."/>
            <person name="Koblizek M."/>
        </authorList>
    </citation>
    <scope>NUCLEOTIDE SEQUENCE [LARGE SCALE GENOMIC DNA]</scope>
    <source>
        <strain evidence="1 2">AP64</strain>
    </source>
</reference>
<evidence type="ECO:0000313" key="1">
    <source>
        <dbReference type="EMBL" id="AMW06155.1"/>
    </source>
</evidence>
<keyword evidence="2" id="KW-1185">Reference proteome</keyword>